<name>A0ABR9PTU5_9BACT</name>
<keyword evidence="1" id="KW-0472">Membrane</keyword>
<evidence type="ECO:0000313" key="2">
    <source>
        <dbReference type="EMBL" id="MBE4751207.1"/>
    </source>
</evidence>
<keyword evidence="1" id="KW-0812">Transmembrane</keyword>
<feature type="transmembrane region" description="Helical" evidence="1">
    <location>
        <begin position="16"/>
        <end position="33"/>
    </location>
</feature>
<evidence type="ECO:0000313" key="3">
    <source>
        <dbReference type="Proteomes" id="UP001516472"/>
    </source>
</evidence>
<comment type="caution">
    <text evidence="2">The sequence shown here is derived from an EMBL/GenBank/DDBJ whole genome shotgun (WGS) entry which is preliminary data.</text>
</comment>
<protein>
    <recommendedName>
        <fullName evidence="4">DUF4760 domain-containing protein</fullName>
    </recommendedName>
</protein>
<accession>A0ABR9PTU5</accession>
<proteinExistence type="predicted"/>
<keyword evidence="1" id="KW-1133">Transmembrane helix</keyword>
<dbReference type="Proteomes" id="UP001516472">
    <property type="component" value="Unassembled WGS sequence"/>
</dbReference>
<dbReference type="EMBL" id="JAAIYO010000007">
    <property type="protein sequence ID" value="MBE4751207.1"/>
    <property type="molecule type" value="Genomic_DNA"/>
</dbReference>
<sequence>MDPFWEKVILIVVDKFLLAVAGSGIAYLLAVAIERYRRNQAMVLELGKLRAQAYCRLLGFLGEQQWLISALLSEGRRTEKNSATIDGFLERLNSSVEEMNKSGARDIGLLDQSLGGRLGAYYDMVHAIEKYGVAELSETEREERRKRLSELHEDVIAYLPPLPKP</sequence>
<dbReference type="RefSeq" id="WP_193428406.1">
    <property type="nucleotide sequence ID" value="NZ_CBCSIP010000010.1"/>
</dbReference>
<evidence type="ECO:0000256" key="1">
    <source>
        <dbReference type="SAM" id="Phobius"/>
    </source>
</evidence>
<evidence type="ECO:0008006" key="4">
    <source>
        <dbReference type="Google" id="ProtNLM"/>
    </source>
</evidence>
<reference evidence="2 3" key="1">
    <citation type="submission" date="2020-02" db="EMBL/GenBank/DDBJ databases">
        <authorList>
            <person name="Babadi Z.K."/>
            <person name="Risdian C."/>
            <person name="Ebrahimipour G.H."/>
            <person name="Wink J."/>
        </authorList>
    </citation>
    <scope>NUCLEOTIDE SEQUENCE [LARGE SCALE GENOMIC DNA]</scope>
    <source>
        <strain evidence="2 3">ZKHCc1 1396</strain>
    </source>
</reference>
<keyword evidence="3" id="KW-1185">Reference proteome</keyword>
<gene>
    <name evidence="2" type="ORF">G4177_23815</name>
</gene>
<organism evidence="2 3">
    <name type="scientific">Corallococcus soli</name>
    <dbReference type="NCBI Taxonomy" id="2710757"/>
    <lineage>
        <taxon>Bacteria</taxon>
        <taxon>Pseudomonadati</taxon>
        <taxon>Myxococcota</taxon>
        <taxon>Myxococcia</taxon>
        <taxon>Myxococcales</taxon>
        <taxon>Cystobacterineae</taxon>
        <taxon>Myxococcaceae</taxon>
        <taxon>Corallococcus</taxon>
    </lineage>
</organism>